<keyword evidence="11" id="KW-0732">Signal</keyword>
<dbReference type="RefSeq" id="XP_007764019.1">
    <property type="nucleotide sequence ID" value="XM_007765829.1"/>
</dbReference>
<dbReference type="SUPFAM" id="SSF51445">
    <property type="entry name" value="(Trans)glycosidases"/>
    <property type="match status" value="1"/>
</dbReference>
<evidence type="ECO:0000256" key="2">
    <source>
        <dbReference type="ARBA" id="ARBA00004613"/>
    </source>
</evidence>
<comment type="subcellular location">
    <subcellularLocation>
        <location evidence="2">Secreted</location>
    </subcellularLocation>
</comment>
<gene>
    <name evidence="13" type="ORF">CONPUDRAFT_47559</name>
</gene>
<evidence type="ECO:0000256" key="5">
    <source>
        <dbReference type="ARBA" id="ARBA00022525"/>
    </source>
</evidence>
<evidence type="ECO:0000256" key="4">
    <source>
        <dbReference type="ARBA" id="ARBA00007495"/>
    </source>
</evidence>
<sequence>MPRFSLASLSLLLLSVRTALAEPTNCTGPYGNSTVGLNDAAKAAGKVYFGTATDTNEFGDYGYVTILNDTSIFGQFTPGNSLKWMYAEPEQGVFNFTGGDEVYAMAYETGKIMRGHNLVWYSELPTWVTDATWDATNLTTTIQSHVTGEVSHYTGKLYAWDVVNEPLNDNGTFRSDVFYDTLGSSYISIALNAARAADPNVKLYINEYNLEYSGPKIDAMVQLVKDLQAEGTPIDGIGFESHFILGEINAQEFQWNMQNITALGLEVAITELDDRIELPATAADLYQQQQEYQEIVGVCMAVEGCVGVTVWDYTDYYSWIPSTFAGYGAASPYNECLEKKPAYDGIAAAFTST</sequence>
<accession>A0A5M3N1F9</accession>
<keyword evidence="9 10" id="KW-0624">Polysaccharide degradation</keyword>
<dbReference type="GO" id="GO:0045493">
    <property type="term" value="P:xylan catabolic process"/>
    <property type="evidence" value="ECO:0007669"/>
    <property type="project" value="UniProtKB-KW"/>
</dbReference>
<dbReference type="GO" id="GO:0005576">
    <property type="term" value="C:extracellular region"/>
    <property type="evidence" value="ECO:0007669"/>
    <property type="project" value="UniProtKB-SubCell"/>
</dbReference>
<dbReference type="InterPro" id="IPR017853">
    <property type="entry name" value="GH"/>
</dbReference>
<reference evidence="14" key="1">
    <citation type="journal article" date="2012" name="Science">
        <title>The Paleozoic origin of enzymatic lignin decomposition reconstructed from 31 fungal genomes.</title>
        <authorList>
            <person name="Floudas D."/>
            <person name="Binder M."/>
            <person name="Riley R."/>
            <person name="Barry K."/>
            <person name="Blanchette R.A."/>
            <person name="Henrissat B."/>
            <person name="Martinez A.T."/>
            <person name="Otillar R."/>
            <person name="Spatafora J.W."/>
            <person name="Yadav J.S."/>
            <person name="Aerts A."/>
            <person name="Benoit I."/>
            <person name="Boyd A."/>
            <person name="Carlson A."/>
            <person name="Copeland A."/>
            <person name="Coutinho P.M."/>
            <person name="de Vries R.P."/>
            <person name="Ferreira P."/>
            <person name="Findley K."/>
            <person name="Foster B."/>
            <person name="Gaskell J."/>
            <person name="Glotzer D."/>
            <person name="Gorecki P."/>
            <person name="Heitman J."/>
            <person name="Hesse C."/>
            <person name="Hori C."/>
            <person name="Igarashi K."/>
            <person name="Jurgens J.A."/>
            <person name="Kallen N."/>
            <person name="Kersten P."/>
            <person name="Kohler A."/>
            <person name="Kuees U."/>
            <person name="Kumar T.K.A."/>
            <person name="Kuo A."/>
            <person name="LaButti K."/>
            <person name="Larrondo L.F."/>
            <person name="Lindquist E."/>
            <person name="Ling A."/>
            <person name="Lombard V."/>
            <person name="Lucas S."/>
            <person name="Lundell T."/>
            <person name="Martin R."/>
            <person name="McLaughlin D.J."/>
            <person name="Morgenstern I."/>
            <person name="Morin E."/>
            <person name="Murat C."/>
            <person name="Nagy L.G."/>
            <person name="Nolan M."/>
            <person name="Ohm R.A."/>
            <person name="Patyshakuliyeva A."/>
            <person name="Rokas A."/>
            <person name="Ruiz-Duenas F.J."/>
            <person name="Sabat G."/>
            <person name="Salamov A."/>
            <person name="Samejima M."/>
            <person name="Schmutz J."/>
            <person name="Slot J.C."/>
            <person name="St John F."/>
            <person name="Stenlid J."/>
            <person name="Sun H."/>
            <person name="Sun S."/>
            <person name="Syed K."/>
            <person name="Tsang A."/>
            <person name="Wiebenga A."/>
            <person name="Young D."/>
            <person name="Pisabarro A."/>
            <person name="Eastwood D.C."/>
            <person name="Martin F."/>
            <person name="Cullen D."/>
            <person name="Grigoriev I.V."/>
            <person name="Hibbett D.S."/>
        </authorList>
    </citation>
    <scope>NUCLEOTIDE SEQUENCE [LARGE SCALE GENOMIC DNA]</scope>
    <source>
        <strain evidence="14">RWD-64-598 SS2</strain>
    </source>
</reference>
<evidence type="ECO:0000256" key="8">
    <source>
        <dbReference type="ARBA" id="ARBA00023277"/>
    </source>
</evidence>
<evidence type="ECO:0000313" key="14">
    <source>
        <dbReference type="Proteomes" id="UP000053558"/>
    </source>
</evidence>
<dbReference type="GO" id="GO:0031176">
    <property type="term" value="F:endo-1,4-beta-xylanase activity"/>
    <property type="evidence" value="ECO:0007669"/>
    <property type="project" value="UniProtKB-EC"/>
</dbReference>
<evidence type="ECO:0000256" key="1">
    <source>
        <dbReference type="ARBA" id="ARBA00000681"/>
    </source>
</evidence>
<dbReference type="EC" id="3.2.1.8" evidence="10"/>
<evidence type="ECO:0000256" key="7">
    <source>
        <dbReference type="ARBA" id="ARBA00022801"/>
    </source>
</evidence>
<dbReference type="InterPro" id="IPR001000">
    <property type="entry name" value="GH10_dom"/>
</dbReference>
<evidence type="ECO:0000256" key="6">
    <source>
        <dbReference type="ARBA" id="ARBA00022651"/>
    </source>
</evidence>
<dbReference type="SMART" id="SM00633">
    <property type="entry name" value="Glyco_10"/>
    <property type="match status" value="1"/>
</dbReference>
<feature type="domain" description="GH10" evidence="12">
    <location>
        <begin position="31"/>
        <end position="349"/>
    </location>
</feature>
<protein>
    <recommendedName>
        <fullName evidence="10">Beta-xylanase</fullName>
        <ecNumber evidence="10">3.2.1.8</ecNumber>
    </recommendedName>
</protein>
<keyword evidence="5" id="KW-0964">Secreted</keyword>
<evidence type="ECO:0000256" key="3">
    <source>
        <dbReference type="ARBA" id="ARBA00004851"/>
    </source>
</evidence>
<feature type="chain" id="PRO_5024399525" description="Beta-xylanase" evidence="11">
    <location>
        <begin position="22"/>
        <end position="353"/>
    </location>
</feature>
<comment type="pathway">
    <text evidence="3">Glycan degradation; xylan degradation.</text>
</comment>
<feature type="signal peptide" evidence="11">
    <location>
        <begin position="1"/>
        <end position="21"/>
    </location>
</feature>
<evidence type="ECO:0000256" key="9">
    <source>
        <dbReference type="ARBA" id="ARBA00023326"/>
    </source>
</evidence>
<dbReference type="PANTHER" id="PTHR31490">
    <property type="entry name" value="GLYCOSYL HYDROLASE"/>
    <property type="match status" value="1"/>
</dbReference>
<dbReference type="PRINTS" id="PR00134">
    <property type="entry name" value="GLHYDRLASE10"/>
</dbReference>
<evidence type="ECO:0000313" key="13">
    <source>
        <dbReference type="EMBL" id="EIW84711.1"/>
    </source>
</evidence>
<dbReference type="Proteomes" id="UP000053558">
    <property type="component" value="Unassembled WGS sequence"/>
</dbReference>
<keyword evidence="10" id="KW-0326">Glycosidase</keyword>
<evidence type="ECO:0000259" key="12">
    <source>
        <dbReference type="PROSITE" id="PS51760"/>
    </source>
</evidence>
<evidence type="ECO:0000256" key="10">
    <source>
        <dbReference type="RuleBase" id="RU361174"/>
    </source>
</evidence>
<comment type="catalytic activity">
    <reaction evidence="1 10">
        <text>Endohydrolysis of (1-&gt;4)-beta-D-xylosidic linkages in xylans.</text>
        <dbReference type="EC" id="3.2.1.8"/>
    </reaction>
</comment>
<dbReference type="PANTHER" id="PTHR31490:SF35">
    <property type="entry name" value="ENDO-1,4-BETA-XYLANASE"/>
    <property type="match status" value="1"/>
</dbReference>
<name>A0A5M3N1F9_CONPW</name>
<comment type="similarity">
    <text evidence="4 10">Belongs to the glycosyl hydrolase 10 (cellulase F) family.</text>
</comment>
<dbReference type="OrthoDB" id="3055998at2759"/>
<dbReference type="AlphaFoldDB" id="A0A5M3N1F9"/>
<dbReference type="EMBL" id="JH711574">
    <property type="protein sequence ID" value="EIW84711.1"/>
    <property type="molecule type" value="Genomic_DNA"/>
</dbReference>
<organism evidence="13 14">
    <name type="scientific">Coniophora puteana (strain RWD-64-598)</name>
    <name type="common">Brown rot fungus</name>
    <dbReference type="NCBI Taxonomy" id="741705"/>
    <lineage>
        <taxon>Eukaryota</taxon>
        <taxon>Fungi</taxon>
        <taxon>Dikarya</taxon>
        <taxon>Basidiomycota</taxon>
        <taxon>Agaricomycotina</taxon>
        <taxon>Agaricomycetes</taxon>
        <taxon>Agaricomycetidae</taxon>
        <taxon>Boletales</taxon>
        <taxon>Coniophorineae</taxon>
        <taxon>Coniophoraceae</taxon>
        <taxon>Coniophora</taxon>
    </lineage>
</organism>
<dbReference type="Pfam" id="PF00331">
    <property type="entry name" value="Glyco_hydro_10"/>
    <property type="match status" value="1"/>
</dbReference>
<keyword evidence="8 10" id="KW-0119">Carbohydrate metabolism</keyword>
<dbReference type="OMA" id="LTWAHEE"/>
<dbReference type="Gene3D" id="3.20.20.80">
    <property type="entry name" value="Glycosidases"/>
    <property type="match status" value="1"/>
</dbReference>
<dbReference type="GeneID" id="19207211"/>
<dbReference type="KEGG" id="cput:CONPUDRAFT_47559"/>
<proteinExistence type="inferred from homology"/>
<keyword evidence="14" id="KW-1185">Reference proteome</keyword>
<evidence type="ECO:0000256" key="11">
    <source>
        <dbReference type="SAM" id="SignalP"/>
    </source>
</evidence>
<keyword evidence="7 10" id="KW-0378">Hydrolase</keyword>
<keyword evidence="6" id="KW-0858">Xylan degradation</keyword>
<dbReference type="InterPro" id="IPR044846">
    <property type="entry name" value="GH10"/>
</dbReference>
<comment type="caution">
    <text evidence="13">The sequence shown here is derived from an EMBL/GenBank/DDBJ whole genome shotgun (WGS) entry which is preliminary data.</text>
</comment>
<dbReference type="PROSITE" id="PS51760">
    <property type="entry name" value="GH10_2"/>
    <property type="match status" value="1"/>
</dbReference>